<keyword evidence="3" id="KW-1185">Reference proteome</keyword>
<dbReference type="AlphaFoldDB" id="A0A4P9WM87"/>
<dbReference type="Proteomes" id="UP000269721">
    <property type="component" value="Unassembled WGS sequence"/>
</dbReference>
<dbReference type="Pfam" id="PF23631">
    <property type="entry name" value="DUF7143"/>
    <property type="match status" value="1"/>
</dbReference>
<dbReference type="PANTHER" id="PTHR37592:SF1">
    <property type="match status" value="1"/>
</dbReference>
<evidence type="ECO:0000313" key="3">
    <source>
        <dbReference type="Proteomes" id="UP000269721"/>
    </source>
</evidence>
<reference evidence="3" key="1">
    <citation type="journal article" date="2018" name="Nat. Microbiol.">
        <title>Leveraging single-cell genomics to expand the fungal tree of life.</title>
        <authorList>
            <person name="Ahrendt S.R."/>
            <person name="Quandt C.A."/>
            <person name="Ciobanu D."/>
            <person name="Clum A."/>
            <person name="Salamov A."/>
            <person name="Andreopoulos B."/>
            <person name="Cheng J.F."/>
            <person name="Woyke T."/>
            <person name="Pelin A."/>
            <person name="Henrissat B."/>
            <person name="Reynolds N.K."/>
            <person name="Benny G.L."/>
            <person name="Smith M.E."/>
            <person name="James T.Y."/>
            <person name="Grigoriev I.V."/>
        </authorList>
    </citation>
    <scope>NUCLEOTIDE SEQUENCE [LARGE SCALE GENOMIC DNA]</scope>
</reference>
<feature type="non-terminal residue" evidence="2">
    <location>
        <position position="117"/>
    </location>
</feature>
<proteinExistence type="predicted"/>
<dbReference type="InterPro" id="IPR055567">
    <property type="entry name" value="DUF7143"/>
</dbReference>
<dbReference type="OrthoDB" id="2156243at2759"/>
<name>A0A4P9WM87_9FUNG</name>
<dbReference type="EMBL" id="KZ994360">
    <property type="protein sequence ID" value="RKO93133.1"/>
    <property type="molecule type" value="Genomic_DNA"/>
</dbReference>
<dbReference type="PANTHER" id="PTHR37592">
    <property type="match status" value="1"/>
</dbReference>
<feature type="domain" description="DUF7143" evidence="1">
    <location>
        <begin position="1"/>
        <end position="116"/>
    </location>
</feature>
<feature type="non-terminal residue" evidence="2">
    <location>
        <position position="1"/>
    </location>
</feature>
<evidence type="ECO:0000313" key="2">
    <source>
        <dbReference type="EMBL" id="RKO93133.1"/>
    </source>
</evidence>
<evidence type="ECO:0000259" key="1">
    <source>
        <dbReference type="Pfam" id="PF23631"/>
    </source>
</evidence>
<protein>
    <recommendedName>
        <fullName evidence="1">DUF7143 domain-containing protein</fullName>
    </recommendedName>
</protein>
<gene>
    <name evidence="2" type="ORF">BDK51DRAFT_5827</name>
</gene>
<sequence>VSFSSIDFSKSKLDPLGFALERFRIDDPATADEQLLGDQLDVYSGLEFFLRQNGGFKDVLERLKVPKFFLVFQLGRVQFAKGQQVTVTGGIEHQRGKVLKNARGQASAAELAAVVAI</sequence>
<accession>A0A4P9WM87</accession>
<organism evidence="2 3">
    <name type="scientific">Blyttiomyces helicus</name>
    <dbReference type="NCBI Taxonomy" id="388810"/>
    <lineage>
        <taxon>Eukaryota</taxon>
        <taxon>Fungi</taxon>
        <taxon>Fungi incertae sedis</taxon>
        <taxon>Chytridiomycota</taxon>
        <taxon>Chytridiomycota incertae sedis</taxon>
        <taxon>Chytridiomycetes</taxon>
        <taxon>Chytridiomycetes incertae sedis</taxon>
        <taxon>Blyttiomyces</taxon>
    </lineage>
</organism>